<dbReference type="GO" id="GO:0015934">
    <property type="term" value="C:large ribosomal subunit"/>
    <property type="evidence" value="ECO:0007669"/>
    <property type="project" value="InterPro"/>
</dbReference>
<dbReference type="AlphaFoldDB" id="A0AAD2D0U1"/>
<organism evidence="4 5">
    <name type="scientific">Euplotes crassus</name>
    <dbReference type="NCBI Taxonomy" id="5936"/>
    <lineage>
        <taxon>Eukaryota</taxon>
        <taxon>Sar</taxon>
        <taxon>Alveolata</taxon>
        <taxon>Ciliophora</taxon>
        <taxon>Intramacronucleata</taxon>
        <taxon>Spirotrichea</taxon>
        <taxon>Hypotrichia</taxon>
        <taxon>Euplotida</taxon>
        <taxon>Euplotidae</taxon>
        <taxon>Moneuplotes</taxon>
    </lineage>
</organism>
<comment type="caution">
    <text evidence="4">The sequence shown here is derived from an EMBL/GenBank/DDBJ whole genome shotgun (WGS) entry which is preliminary data.</text>
</comment>
<dbReference type="PANTHER" id="PTHR36427:SF3">
    <property type="entry name" value="LARGE RIBOSOMAL SUBUNIT PROTEIN UL1M"/>
    <property type="match status" value="1"/>
</dbReference>
<proteinExistence type="inferred from homology"/>
<evidence type="ECO:0008006" key="6">
    <source>
        <dbReference type="Google" id="ProtNLM"/>
    </source>
</evidence>
<sequence>MSKITKEEFEEGIDFILENRKKRNFTETIELQIGLKDYDPKKDKRFSGTIRLAHLCKTNIKICIIADVQHGEEAKELGIDFMPLDALKKFNKDKKLIKRWAKKYQLLLATDTLSRKIPRVLGPTLTKIGMFPQVVTHAIPLKDKIDEIKSSVKFQLKKVLCMSVAVGNEKLTKEEIEENLVSTINFLISLLKKGWNNIKSLHIKTTMGKPTKLYG</sequence>
<dbReference type="SUPFAM" id="SSF56808">
    <property type="entry name" value="Ribosomal protein L1"/>
    <property type="match status" value="1"/>
</dbReference>
<keyword evidence="5" id="KW-1185">Reference proteome</keyword>
<dbReference type="EMBL" id="CAMPGE010017406">
    <property type="protein sequence ID" value="CAI2375892.1"/>
    <property type="molecule type" value="Genomic_DNA"/>
</dbReference>
<dbReference type="InterPro" id="IPR016095">
    <property type="entry name" value="Ribosomal_uL1_3-a/b-sand"/>
</dbReference>
<evidence type="ECO:0000256" key="2">
    <source>
        <dbReference type="ARBA" id="ARBA00022980"/>
    </source>
</evidence>
<dbReference type="GO" id="GO:0006412">
    <property type="term" value="P:translation"/>
    <property type="evidence" value="ECO:0007669"/>
    <property type="project" value="InterPro"/>
</dbReference>
<reference evidence="4" key="1">
    <citation type="submission" date="2023-07" db="EMBL/GenBank/DDBJ databases">
        <authorList>
            <consortium name="AG Swart"/>
            <person name="Singh M."/>
            <person name="Singh A."/>
            <person name="Seah K."/>
            <person name="Emmerich C."/>
        </authorList>
    </citation>
    <scope>NUCLEOTIDE SEQUENCE</scope>
    <source>
        <strain evidence="4">DP1</strain>
    </source>
</reference>
<gene>
    <name evidence="4" type="ORF">ECRASSUSDP1_LOCUS17258</name>
</gene>
<dbReference type="PIRSF" id="PIRSF002155">
    <property type="entry name" value="Ribosomal_L1"/>
    <property type="match status" value="1"/>
</dbReference>
<dbReference type="Pfam" id="PF00687">
    <property type="entry name" value="Ribosomal_L1"/>
    <property type="match status" value="1"/>
</dbReference>
<dbReference type="Gene3D" id="3.30.190.20">
    <property type="match status" value="1"/>
</dbReference>
<protein>
    <recommendedName>
        <fullName evidence="6">60S ribosomal protein L10a</fullName>
    </recommendedName>
</protein>
<dbReference type="InterPro" id="IPR002143">
    <property type="entry name" value="Ribosomal_uL1"/>
</dbReference>
<dbReference type="GO" id="GO:0003735">
    <property type="term" value="F:structural constituent of ribosome"/>
    <property type="evidence" value="ECO:0007669"/>
    <property type="project" value="InterPro"/>
</dbReference>
<evidence type="ECO:0000256" key="1">
    <source>
        <dbReference type="ARBA" id="ARBA00010531"/>
    </source>
</evidence>
<dbReference type="PANTHER" id="PTHR36427">
    <property type="entry name" value="54S RIBOSOMAL PROTEIN L1, MITOCHONDRIAL"/>
    <property type="match status" value="1"/>
</dbReference>
<dbReference type="CDD" id="cd00403">
    <property type="entry name" value="Ribosomal_L1"/>
    <property type="match status" value="1"/>
</dbReference>
<accession>A0AAD2D0U1</accession>
<evidence type="ECO:0000313" key="5">
    <source>
        <dbReference type="Proteomes" id="UP001295684"/>
    </source>
</evidence>
<comment type="similarity">
    <text evidence="1">Belongs to the universal ribosomal protein uL1 family.</text>
</comment>
<dbReference type="InterPro" id="IPR023674">
    <property type="entry name" value="Ribosomal_uL1-like"/>
</dbReference>
<dbReference type="Gene3D" id="3.40.50.790">
    <property type="match status" value="1"/>
</dbReference>
<evidence type="ECO:0000313" key="4">
    <source>
        <dbReference type="EMBL" id="CAI2375892.1"/>
    </source>
</evidence>
<dbReference type="Proteomes" id="UP001295684">
    <property type="component" value="Unassembled WGS sequence"/>
</dbReference>
<evidence type="ECO:0000256" key="3">
    <source>
        <dbReference type="ARBA" id="ARBA00023274"/>
    </source>
</evidence>
<dbReference type="GO" id="GO:0003723">
    <property type="term" value="F:RNA binding"/>
    <property type="evidence" value="ECO:0007669"/>
    <property type="project" value="InterPro"/>
</dbReference>
<keyword evidence="2" id="KW-0689">Ribosomal protein</keyword>
<name>A0AAD2D0U1_EUPCR</name>
<dbReference type="FunFam" id="3.40.50.790:FF:000005">
    <property type="entry name" value="50S ribosomal protein L1"/>
    <property type="match status" value="1"/>
</dbReference>
<keyword evidence="3" id="KW-0687">Ribonucleoprotein</keyword>
<dbReference type="InterPro" id="IPR028364">
    <property type="entry name" value="Ribosomal_uL1/biogenesis"/>
</dbReference>